<evidence type="ECO:0000313" key="2">
    <source>
        <dbReference type="EMBL" id="RWQ94728.1"/>
    </source>
</evidence>
<dbReference type="EMBL" id="RCNU01000007">
    <property type="protein sequence ID" value="RWQ94728.1"/>
    <property type="molecule type" value="Genomic_DNA"/>
</dbReference>
<dbReference type="AlphaFoldDB" id="A0A443HSB3"/>
<dbReference type="Gene3D" id="3.40.50.1460">
    <property type="match status" value="1"/>
</dbReference>
<evidence type="ECO:0000256" key="1">
    <source>
        <dbReference type="SAM" id="MobiDB-lite"/>
    </source>
</evidence>
<organism evidence="2 3">
    <name type="scientific">Byssochlamys spectabilis</name>
    <name type="common">Paecilomyces variotii</name>
    <dbReference type="NCBI Taxonomy" id="264951"/>
    <lineage>
        <taxon>Eukaryota</taxon>
        <taxon>Fungi</taxon>
        <taxon>Dikarya</taxon>
        <taxon>Ascomycota</taxon>
        <taxon>Pezizomycotina</taxon>
        <taxon>Eurotiomycetes</taxon>
        <taxon>Eurotiomycetidae</taxon>
        <taxon>Eurotiales</taxon>
        <taxon>Thermoascaceae</taxon>
        <taxon>Paecilomyces</taxon>
    </lineage>
</organism>
<keyword evidence="3" id="KW-1185">Reference proteome</keyword>
<dbReference type="GeneID" id="39596445"/>
<name>A0A443HSB3_BYSSP</name>
<dbReference type="Proteomes" id="UP000283841">
    <property type="component" value="Unassembled WGS sequence"/>
</dbReference>
<evidence type="ECO:0008006" key="4">
    <source>
        <dbReference type="Google" id="ProtNLM"/>
    </source>
</evidence>
<accession>A0A443HSB3</accession>
<dbReference type="RefSeq" id="XP_028484373.1">
    <property type="nucleotide sequence ID" value="XM_028627168.1"/>
</dbReference>
<protein>
    <recommendedName>
        <fullName evidence="4">Caspase domain-containing protein</fullName>
    </recommendedName>
</protein>
<evidence type="ECO:0000313" key="3">
    <source>
        <dbReference type="Proteomes" id="UP000283841"/>
    </source>
</evidence>
<proteinExistence type="predicted"/>
<dbReference type="STRING" id="264951.A0A443HSB3"/>
<sequence>MSHSHSRSQSSSHSQPPPQPQSQTQLTETQFRHSLEKAVDQHGKVYSKSFALHVRWEEDNTEAQRDCDNFRDFLAAFGFPAPVILTLEKKDLAPGWTLQEKATKMFLAALNYSPQGRCICFIHYTGHGTVGPHDNLFFTSASGNKTINTNLLIDQFVAEGMFSYDALVDVVIVLDCCYSYLATKSTKPVKRSVDILAAVDANAPGAFIPGQRISFSAKLATNIAQLKEMGRETIDMAELIAILRAESPQRKPTHVVPLGVTSARLPFPGSTPGLRPSGPPALRAVFGIEVDRDFSDQELRNLMGWLRSLSPNVGLTLDGVYKTSSTGFVFQGSYAVYSQLKGLPSVKLLYECSTPNLLPSVRAGTPSGSPARAPSQ</sequence>
<feature type="region of interest" description="Disordered" evidence="1">
    <location>
        <begin position="1"/>
        <end position="28"/>
    </location>
</feature>
<dbReference type="VEuPathDB" id="FungiDB:C8Q69DRAFT_302438"/>
<comment type="caution">
    <text evidence="2">The sequence shown here is derived from an EMBL/GenBank/DDBJ whole genome shotgun (WGS) entry which is preliminary data.</text>
</comment>
<gene>
    <name evidence="2" type="ORF">C8Q69DRAFT_302438</name>
</gene>
<reference evidence="2 3" key="1">
    <citation type="journal article" date="2018" name="Front. Microbiol.">
        <title>Genomic and genetic insights into a cosmopolitan fungus, Paecilomyces variotii (Eurotiales).</title>
        <authorList>
            <person name="Urquhart A.S."/>
            <person name="Mondo S.J."/>
            <person name="Makela M.R."/>
            <person name="Hane J.K."/>
            <person name="Wiebenga A."/>
            <person name="He G."/>
            <person name="Mihaltcheva S."/>
            <person name="Pangilinan J."/>
            <person name="Lipzen A."/>
            <person name="Barry K."/>
            <person name="de Vries R.P."/>
            <person name="Grigoriev I.V."/>
            <person name="Idnurm A."/>
        </authorList>
    </citation>
    <scope>NUCLEOTIDE SEQUENCE [LARGE SCALE GENOMIC DNA]</scope>
    <source>
        <strain evidence="2 3">CBS 101075</strain>
    </source>
</reference>